<dbReference type="AlphaFoldDB" id="A0A7L1NHW3"/>
<dbReference type="GO" id="GO:0042754">
    <property type="term" value="P:negative regulation of circadian rhythm"/>
    <property type="evidence" value="ECO:0007669"/>
    <property type="project" value="InterPro"/>
</dbReference>
<dbReference type="PANTHER" id="PTHR34648:SF1">
    <property type="entry name" value="CLOCK-INTERACTING PACEMAKER"/>
    <property type="match status" value="1"/>
</dbReference>
<feature type="region of interest" description="Disordered" evidence="1">
    <location>
        <begin position="21"/>
        <end position="42"/>
    </location>
</feature>
<feature type="non-terminal residue" evidence="2">
    <location>
        <position position="1"/>
    </location>
</feature>
<proteinExistence type="predicted"/>
<comment type="caution">
    <text evidence="2">The sequence shown here is derived from an EMBL/GenBank/DDBJ whole genome shotgun (WGS) entry which is preliminary data.</text>
</comment>
<dbReference type="PANTHER" id="PTHR34648">
    <property type="entry name" value="CLOCK-INTERACTING PACEMAKER"/>
    <property type="match status" value="1"/>
</dbReference>
<accession>A0A7L1NHW3</accession>
<protein>
    <submittedName>
        <fullName evidence="2">CIPC protein</fullName>
    </submittedName>
</protein>
<dbReference type="GO" id="GO:0045892">
    <property type="term" value="P:negative regulation of DNA-templated transcription"/>
    <property type="evidence" value="ECO:0007669"/>
    <property type="project" value="InterPro"/>
</dbReference>
<name>A0A7L1NHW3_RHICY</name>
<dbReference type="GO" id="GO:0005634">
    <property type="term" value="C:nucleus"/>
    <property type="evidence" value="ECO:0007669"/>
    <property type="project" value="TreeGrafter"/>
</dbReference>
<feature type="non-terminal residue" evidence="2">
    <location>
        <position position="378"/>
    </location>
</feature>
<reference evidence="2 3" key="1">
    <citation type="submission" date="2019-09" db="EMBL/GenBank/DDBJ databases">
        <title>Bird 10,000 Genomes (B10K) Project - Family phase.</title>
        <authorList>
            <person name="Zhang G."/>
        </authorList>
    </citation>
    <scope>NUCLEOTIDE SEQUENCE [LARGE SCALE GENOMIC DNA]</scope>
    <source>
        <strain evidence="2">B10K-DU-002-35</strain>
        <tissue evidence="2">Muscle</tissue>
    </source>
</reference>
<evidence type="ECO:0000313" key="2">
    <source>
        <dbReference type="EMBL" id="NXN98696.1"/>
    </source>
</evidence>
<dbReference type="OrthoDB" id="6374619at2759"/>
<evidence type="ECO:0000313" key="3">
    <source>
        <dbReference type="Proteomes" id="UP000565785"/>
    </source>
</evidence>
<dbReference type="Pfam" id="PF15800">
    <property type="entry name" value="CiPC"/>
    <property type="match status" value="1"/>
</dbReference>
<sequence>KELLGQVMEMKNINHRFSMAAAESDKDSGYSDGSSECPSVMEQTDSVDVLNALCWNSEDRPWQCPVTTSNSFPALSPMVVMKNVLVKQGSCSELQSWTVQPSFEVIPSQPQLVFLRPSVPPPINTQPVGKKTNDSTNYLPILNSYPKIAPQPCKRNHSFDLDERQKTSCHKRLCTEAPKMETCVLRGASLPASPCSYLPVSFKTPQDSNQQSSSTLVTSGKLSALPGFHASSDTPKVPDLSPLLPFGTLQTTKGTSHESESAAQTAIQSALWNPTLLPEEICTTPELLVQQQSKCRRFQNTLVVLRRSGLLEITLKTKELIHQNQVTQAELDQLKHQTQLFVEAIKNNAPQSWAELEASLTGSDKADGSLEDPICPNM</sequence>
<gene>
    <name evidence="2" type="primary">Cipc</name>
    <name evidence="2" type="ORF">RHICYA_R02839</name>
</gene>
<dbReference type="Proteomes" id="UP000565785">
    <property type="component" value="Unassembled WGS sequence"/>
</dbReference>
<keyword evidence="3" id="KW-1185">Reference proteome</keyword>
<evidence type="ECO:0000256" key="1">
    <source>
        <dbReference type="SAM" id="MobiDB-lite"/>
    </source>
</evidence>
<dbReference type="EMBL" id="VXBP01005719">
    <property type="protein sequence ID" value="NXN98696.1"/>
    <property type="molecule type" value="Genomic_DNA"/>
</dbReference>
<organism evidence="2 3">
    <name type="scientific">Rhinopomastus cyanomelas</name>
    <name type="common">Common scimitarbill</name>
    <dbReference type="NCBI Taxonomy" id="113115"/>
    <lineage>
        <taxon>Eukaryota</taxon>
        <taxon>Metazoa</taxon>
        <taxon>Chordata</taxon>
        <taxon>Craniata</taxon>
        <taxon>Vertebrata</taxon>
        <taxon>Euteleostomi</taxon>
        <taxon>Archelosauria</taxon>
        <taxon>Archosauria</taxon>
        <taxon>Dinosauria</taxon>
        <taxon>Saurischia</taxon>
        <taxon>Theropoda</taxon>
        <taxon>Coelurosauria</taxon>
        <taxon>Aves</taxon>
        <taxon>Neognathae</taxon>
        <taxon>Neoaves</taxon>
        <taxon>Telluraves</taxon>
        <taxon>Coraciimorphae</taxon>
        <taxon>Bucerotiformes</taxon>
        <taxon>Rhinopomastidae</taxon>
        <taxon>Rhinopomastus</taxon>
    </lineage>
</organism>
<dbReference type="InterPro" id="IPR031602">
    <property type="entry name" value="CIPC"/>
</dbReference>